<feature type="non-terminal residue" evidence="1">
    <location>
        <position position="1"/>
    </location>
</feature>
<name>A0AAN5DA27_9BILA</name>
<dbReference type="AlphaFoldDB" id="A0AAN5DA27"/>
<keyword evidence="2" id="KW-1185">Reference proteome</keyword>
<reference evidence="2" key="1">
    <citation type="submission" date="2022-10" db="EMBL/GenBank/DDBJ databases">
        <title>Genome assembly of Pristionchus species.</title>
        <authorList>
            <person name="Yoshida K."/>
            <person name="Sommer R.J."/>
        </authorList>
    </citation>
    <scope>NUCLEOTIDE SEQUENCE [LARGE SCALE GENOMIC DNA]</scope>
    <source>
        <strain evidence="2">RS5460</strain>
    </source>
</reference>
<protein>
    <submittedName>
        <fullName evidence="1">Uncharacterized protein</fullName>
    </submittedName>
</protein>
<proteinExistence type="predicted"/>
<evidence type="ECO:0000313" key="2">
    <source>
        <dbReference type="Proteomes" id="UP001328107"/>
    </source>
</evidence>
<sequence>LVSIPPLLFSTLGLEGSLGSFPISAHSMDHSMLSIQNHQTVSLIRTFNKDLLSSLQLERYRLTRLICLVEDLQKRTVAQLIRLLRVILVHAHTRADGSRLVHTQREYRATRQRIRVVRLSHSIRQRGITHRLGRRHCDLLVYRRISAAVAMTGSALLRLLLTTTMFTTISRGRGHTDDHTRMRREVRINGGEPFLVLSRRGQID</sequence>
<comment type="caution">
    <text evidence="1">The sequence shown here is derived from an EMBL/GenBank/DDBJ whole genome shotgun (WGS) entry which is preliminary data.</text>
</comment>
<dbReference type="EMBL" id="BTRK01000006">
    <property type="protein sequence ID" value="GMR58402.1"/>
    <property type="molecule type" value="Genomic_DNA"/>
</dbReference>
<gene>
    <name evidence="1" type="ORF">PMAYCL1PPCAC_28597</name>
</gene>
<accession>A0AAN5DA27</accession>
<evidence type="ECO:0000313" key="1">
    <source>
        <dbReference type="EMBL" id="GMR58402.1"/>
    </source>
</evidence>
<dbReference type="Proteomes" id="UP001328107">
    <property type="component" value="Unassembled WGS sequence"/>
</dbReference>
<organism evidence="1 2">
    <name type="scientific">Pristionchus mayeri</name>
    <dbReference type="NCBI Taxonomy" id="1317129"/>
    <lineage>
        <taxon>Eukaryota</taxon>
        <taxon>Metazoa</taxon>
        <taxon>Ecdysozoa</taxon>
        <taxon>Nematoda</taxon>
        <taxon>Chromadorea</taxon>
        <taxon>Rhabditida</taxon>
        <taxon>Rhabditina</taxon>
        <taxon>Diplogasteromorpha</taxon>
        <taxon>Diplogasteroidea</taxon>
        <taxon>Neodiplogasteridae</taxon>
        <taxon>Pristionchus</taxon>
    </lineage>
</organism>